<sequence>MSTFPLSDVDLLYKQTFFSDLKSGWCSSTVEARLLRDWEARNVKRGGELMGLTFHTIMQATISVNRDPSFQSRLTALMCVDVPRTSGLLTPP</sequence>
<evidence type="ECO:0000313" key="1">
    <source>
        <dbReference type="EMBL" id="CAH8386326.1"/>
    </source>
</evidence>
<dbReference type="Proteomes" id="UP001642260">
    <property type="component" value="Unassembled WGS sequence"/>
</dbReference>
<dbReference type="EMBL" id="CAKOAT010708486">
    <property type="protein sequence ID" value="CAH8386326.1"/>
    <property type="molecule type" value="Genomic_DNA"/>
</dbReference>
<organism evidence="1 2">
    <name type="scientific">Eruca vesicaria subsp. sativa</name>
    <name type="common">Garden rocket</name>
    <name type="synonym">Eruca sativa</name>
    <dbReference type="NCBI Taxonomy" id="29727"/>
    <lineage>
        <taxon>Eukaryota</taxon>
        <taxon>Viridiplantae</taxon>
        <taxon>Streptophyta</taxon>
        <taxon>Embryophyta</taxon>
        <taxon>Tracheophyta</taxon>
        <taxon>Spermatophyta</taxon>
        <taxon>Magnoliopsida</taxon>
        <taxon>eudicotyledons</taxon>
        <taxon>Gunneridae</taxon>
        <taxon>Pentapetalae</taxon>
        <taxon>rosids</taxon>
        <taxon>malvids</taxon>
        <taxon>Brassicales</taxon>
        <taxon>Brassicaceae</taxon>
        <taxon>Brassiceae</taxon>
        <taxon>Eruca</taxon>
    </lineage>
</organism>
<name>A0ABC8LSJ0_ERUVS</name>
<evidence type="ECO:0000313" key="2">
    <source>
        <dbReference type="Proteomes" id="UP001642260"/>
    </source>
</evidence>
<proteinExistence type="predicted"/>
<gene>
    <name evidence="1" type="ORF">ERUC_LOCUS38809</name>
</gene>
<protein>
    <submittedName>
        <fullName evidence="1">Uncharacterized protein</fullName>
    </submittedName>
</protein>
<reference evidence="1 2" key="1">
    <citation type="submission" date="2022-03" db="EMBL/GenBank/DDBJ databases">
        <authorList>
            <person name="Macdonald S."/>
            <person name="Ahmed S."/>
            <person name="Newling K."/>
        </authorList>
    </citation>
    <scope>NUCLEOTIDE SEQUENCE [LARGE SCALE GENOMIC DNA]</scope>
</reference>
<comment type="caution">
    <text evidence="1">The sequence shown here is derived from an EMBL/GenBank/DDBJ whole genome shotgun (WGS) entry which is preliminary data.</text>
</comment>
<dbReference type="AlphaFoldDB" id="A0ABC8LSJ0"/>
<keyword evidence="2" id="KW-1185">Reference proteome</keyword>
<accession>A0ABC8LSJ0</accession>